<evidence type="ECO:0000256" key="1">
    <source>
        <dbReference type="ARBA" id="ARBA00004651"/>
    </source>
</evidence>
<dbReference type="RefSeq" id="WP_096295530.1">
    <property type="nucleotide sequence ID" value="NZ_CP023429.1"/>
</dbReference>
<dbReference type="InterPro" id="IPR029020">
    <property type="entry name" value="Ammonium/urea_transptr"/>
</dbReference>
<feature type="transmembrane region" description="Helical" evidence="7">
    <location>
        <begin position="239"/>
        <end position="255"/>
    </location>
</feature>
<feature type="transmembrane region" description="Helical" evidence="7">
    <location>
        <begin position="118"/>
        <end position="140"/>
    </location>
</feature>
<dbReference type="Gene3D" id="1.10.3430.10">
    <property type="entry name" value="Ammonium transporter AmtB like domains"/>
    <property type="match status" value="1"/>
</dbReference>
<evidence type="ECO:0000256" key="2">
    <source>
        <dbReference type="ARBA" id="ARBA00005914"/>
    </source>
</evidence>
<evidence type="ECO:0000256" key="4">
    <source>
        <dbReference type="ARBA" id="ARBA00022692"/>
    </source>
</evidence>
<dbReference type="OrthoDB" id="279428at2"/>
<comment type="similarity">
    <text evidence="2">Belongs to the urea transporter family.</text>
</comment>
<feature type="transmembrane region" description="Helical" evidence="7">
    <location>
        <begin position="160"/>
        <end position="183"/>
    </location>
</feature>
<keyword evidence="6 7" id="KW-0472">Membrane</keyword>
<dbReference type="EMBL" id="RPFL01000020">
    <property type="protein sequence ID" value="RPD86234.1"/>
    <property type="molecule type" value="Genomic_DNA"/>
</dbReference>
<keyword evidence="5 7" id="KW-1133">Transmembrane helix</keyword>
<feature type="transmembrane region" description="Helical" evidence="7">
    <location>
        <begin position="24"/>
        <end position="46"/>
    </location>
</feature>
<feature type="transmembrane region" description="Helical" evidence="7">
    <location>
        <begin position="214"/>
        <end position="232"/>
    </location>
</feature>
<dbReference type="KEGG" id="nwx:CGZ65_08475"/>
<evidence type="ECO:0000313" key="8">
    <source>
        <dbReference type="EMBL" id="RPD86234.1"/>
    </source>
</evidence>
<comment type="subcellular location">
    <subcellularLocation>
        <location evidence="1">Cell membrane</location>
        <topology evidence="1">Multi-pass membrane protein</topology>
    </subcellularLocation>
</comment>
<evidence type="ECO:0000256" key="5">
    <source>
        <dbReference type="ARBA" id="ARBA00022989"/>
    </source>
</evidence>
<evidence type="ECO:0000256" key="3">
    <source>
        <dbReference type="ARBA" id="ARBA00022475"/>
    </source>
</evidence>
<dbReference type="PANTHER" id="PTHR10464">
    <property type="entry name" value="UREA TRANSPORTER"/>
    <property type="match status" value="1"/>
</dbReference>
<keyword evidence="4 7" id="KW-0812">Transmembrane</keyword>
<protein>
    <submittedName>
        <fullName evidence="8">Urea transporter</fullName>
    </submittedName>
</protein>
<dbReference type="Pfam" id="PF03253">
    <property type="entry name" value="UT"/>
    <property type="match status" value="1"/>
</dbReference>
<name>A0A3N4MQU5_9NEIS</name>
<accession>A0A3N4MQU5</accession>
<feature type="transmembrane region" description="Helical" evidence="7">
    <location>
        <begin position="91"/>
        <end position="111"/>
    </location>
</feature>
<dbReference type="GO" id="GO:0005886">
    <property type="term" value="C:plasma membrane"/>
    <property type="evidence" value="ECO:0007669"/>
    <property type="project" value="UniProtKB-SubCell"/>
</dbReference>
<dbReference type="PANTHER" id="PTHR10464:SF4">
    <property type="entry name" value="UREA TRANSPORTER"/>
    <property type="match status" value="1"/>
</dbReference>
<feature type="transmembrane region" description="Helical" evidence="7">
    <location>
        <begin position="66"/>
        <end position="85"/>
    </location>
</feature>
<dbReference type="GO" id="GO:0015204">
    <property type="term" value="F:urea transmembrane transporter activity"/>
    <property type="evidence" value="ECO:0007669"/>
    <property type="project" value="InterPro"/>
</dbReference>
<keyword evidence="9" id="KW-1185">Reference proteome</keyword>
<evidence type="ECO:0000256" key="6">
    <source>
        <dbReference type="ARBA" id="ARBA00023136"/>
    </source>
</evidence>
<reference evidence="8 9" key="1">
    <citation type="submission" date="2018-11" db="EMBL/GenBank/DDBJ databases">
        <title>Neisseria weixii sp. nov. isolated from the rectal contents of plateau pika (Ochotona cruzoniae).</title>
        <authorList>
            <person name="Zhang G."/>
        </authorList>
    </citation>
    <scope>NUCLEOTIDE SEQUENCE [LARGE SCALE GENOMIC DNA]</scope>
    <source>
        <strain evidence="8 9">10009</strain>
    </source>
</reference>
<evidence type="ECO:0000256" key="7">
    <source>
        <dbReference type="SAM" id="Phobius"/>
    </source>
</evidence>
<organism evidence="8 9">
    <name type="scientific">Neisseria weixii</name>
    <dbReference type="NCBI Taxonomy" id="1853276"/>
    <lineage>
        <taxon>Bacteria</taxon>
        <taxon>Pseudomonadati</taxon>
        <taxon>Pseudomonadota</taxon>
        <taxon>Betaproteobacteria</taxon>
        <taxon>Neisseriales</taxon>
        <taxon>Neisseriaceae</taxon>
        <taxon>Neisseria</taxon>
    </lineage>
</organism>
<dbReference type="InterPro" id="IPR004937">
    <property type="entry name" value="Urea_transporter"/>
</dbReference>
<proteinExistence type="inferred from homology"/>
<evidence type="ECO:0000313" key="9">
    <source>
        <dbReference type="Proteomes" id="UP000272412"/>
    </source>
</evidence>
<dbReference type="Proteomes" id="UP000272412">
    <property type="component" value="Unassembled WGS sequence"/>
</dbReference>
<sequence length="292" mass="31666">METIRTILTGISQIFLQRNTLSGALIAIGMYFSHPALCAACLLGSLTGTLTARLMRFPENEISQGLYGFNASLAMMCILFTFGLNHTANPAVWLLGIFTAALTVPIVSLFLRHNKPALTFPFVAICWIMYGLTTYYGLFGLTNTPLPELTTTSSALSMPFYAWAEVNFGSSPLTGLFLLAAVAVNSPGSAMWATASAVFAASIAHILFGIEPNLLANGLYSYSAILIACMFYGKRTTDFYYALTAVFLAVPIQYVTAATGLPPYTFGFIAAVWIMLFIKKAIKQYTTAYQTT</sequence>
<feature type="transmembrane region" description="Helical" evidence="7">
    <location>
        <begin position="190"/>
        <end position="208"/>
    </location>
</feature>
<keyword evidence="3" id="KW-1003">Cell membrane</keyword>
<dbReference type="AlphaFoldDB" id="A0A3N4MQU5"/>
<comment type="caution">
    <text evidence="8">The sequence shown here is derived from an EMBL/GenBank/DDBJ whole genome shotgun (WGS) entry which is preliminary data.</text>
</comment>
<gene>
    <name evidence="8" type="ORF">EGK74_08315</name>
</gene>
<feature type="transmembrane region" description="Helical" evidence="7">
    <location>
        <begin position="261"/>
        <end position="278"/>
    </location>
</feature>